<evidence type="ECO:0000256" key="1">
    <source>
        <dbReference type="SAM" id="MobiDB-lite"/>
    </source>
</evidence>
<feature type="compositionally biased region" description="Polar residues" evidence="1">
    <location>
        <begin position="187"/>
        <end position="200"/>
    </location>
</feature>
<feature type="compositionally biased region" description="Pro residues" evidence="1">
    <location>
        <begin position="143"/>
        <end position="167"/>
    </location>
</feature>
<reference evidence="2 3" key="1">
    <citation type="submission" date="2020-06" db="EMBL/GenBank/DDBJ databases">
        <title>Transcriptomic and genomic resources for Thalictrum thalictroides and T. hernandezii: Facilitating candidate gene discovery in an emerging model plant lineage.</title>
        <authorList>
            <person name="Arias T."/>
            <person name="Riano-Pachon D.M."/>
            <person name="Di Stilio V.S."/>
        </authorList>
    </citation>
    <scope>NUCLEOTIDE SEQUENCE [LARGE SCALE GENOMIC DNA]</scope>
    <source>
        <strain evidence="3">cv. WT478/WT964</strain>
        <tissue evidence="2">Leaves</tissue>
    </source>
</reference>
<feature type="compositionally biased region" description="Polar residues" evidence="1">
    <location>
        <begin position="75"/>
        <end position="90"/>
    </location>
</feature>
<comment type="caution">
    <text evidence="2">The sequence shown here is derived from an EMBL/GenBank/DDBJ whole genome shotgun (WGS) entry which is preliminary data.</text>
</comment>
<sequence length="207" mass="22237">MMTCSNCKQTGQNKKGCKNPRFDGRQTTTSHAEQRPKKRKEKPPGGYGVHTFEDGTQYIRLPGWKRGKYFDPRSVQASPTNTNEGVQVSQASTRGGTTGTTSTRGTKARGGKTPSTRVARTAPSTASTRTIISSATTVTNIPPGIPTGPPKPPPKPQSKAPPKPKANPPSFQISQRTRTLLAAAEPSTGTNNPRSKTLGTVSRVWRR</sequence>
<dbReference type="Proteomes" id="UP000554482">
    <property type="component" value="Unassembled WGS sequence"/>
</dbReference>
<dbReference type="EMBL" id="JABWDY010030760">
    <property type="protein sequence ID" value="KAF5185391.1"/>
    <property type="molecule type" value="Genomic_DNA"/>
</dbReference>
<feature type="compositionally biased region" description="Polar residues" evidence="1">
    <location>
        <begin position="1"/>
        <end position="13"/>
    </location>
</feature>
<feature type="compositionally biased region" description="Low complexity" evidence="1">
    <location>
        <begin position="91"/>
        <end position="142"/>
    </location>
</feature>
<evidence type="ECO:0000313" key="2">
    <source>
        <dbReference type="EMBL" id="KAF5185391.1"/>
    </source>
</evidence>
<organism evidence="2 3">
    <name type="scientific">Thalictrum thalictroides</name>
    <name type="common">Rue-anemone</name>
    <name type="synonym">Anemone thalictroides</name>
    <dbReference type="NCBI Taxonomy" id="46969"/>
    <lineage>
        <taxon>Eukaryota</taxon>
        <taxon>Viridiplantae</taxon>
        <taxon>Streptophyta</taxon>
        <taxon>Embryophyta</taxon>
        <taxon>Tracheophyta</taxon>
        <taxon>Spermatophyta</taxon>
        <taxon>Magnoliopsida</taxon>
        <taxon>Ranunculales</taxon>
        <taxon>Ranunculaceae</taxon>
        <taxon>Thalictroideae</taxon>
        <taxon>Thalictrum</taxon>
    </lineage>
</organism>
<dbReference type="AlphaFoldDB" id="A0A7J6VKW0"/>
<keyword evidence="3" id="KW-1185">Reference proteome</keyword>
<proteinExistence type="predicted"/>
<protein>
    <submittedName>
        <fullName evidence="2">Uncharacterized protein</fullName>
    </submittedName>
</protein>
<evidence type="ECO:0000313" key="3">
    <source>
        <dbReference type="Proteomes" id="UP000554482"/>
    </source>
</evidence>
<gene>
    <name evidence="2" type="ORF">FRX31_025022</name>
</gene>
<feature type="region of interest" description="Disordered" evidence="1">
    <location>
        <begin position="1"/>
        <end position="54"/>
    </location>
</feature>
<feature type="region of interest" description="Disordered" evidence="1">
    <location>
        <begin position="67"/>
        <end position="207"/>
    </location>
</feature>
<accession>A0A7J6VKW0</accession>
<name>A0A7J6VKW0_THATH</name>